<evidence type="ECO:0000313" key="2">
    <source>
        <dbReference type="EMBL" id="OJD14029.1"/>
    </source>
</evidence>
<protein>
    <submittedName>
        <fullName evidence="2">Uncharacterized protein</fullName>
    </submittedName>
</protein>
<gene>
    <name evidence="2" type="ORF">AJ78_05576</name>
</gene>
<accession>A0A1J9QFR7</accession>
<dbReference type="EMBL" id="LGRN01000249">
    <property type="protein sequence ID" value="OJD14029.1"/>
    <property type="molecule type" value="Genomic_DNA"/>
</dbReference>
<reference evidence="2 3" key="1">
    <citation type="submission" date="2015-07" db="EMBL/GenBank/DDBJ databases">
        <title>Emmonsia species relationships and genome sequence.</title>
        <authorList>
            <consortium name="The Broad Institute Genomics Platform"/>
            <person name="Cuomo C.A."/>
            <person name="Munoz J.F."/>
            <person name="Imamovic A."/>
            <person name="Priest M.E."/>
            <person name="Young S."/>
            <person name="Clay O.K."/>
            <person name="McEwen J.G."/>
        </authorList>
    </citation>
    <scope>NUCLEOTIDE SEQUENCE [LARGE SCALE GENOMIC DNA]</scope>
    <source>
        <strain evidence="2 3">UAMH 9510</strain>
    </source>
</reference>
<dbReference type="AlphaFoldDB" id="A0A1J9QFR7"/>
<sequence length="217" mass="23964">MAQFFFKLCFLLFTIKSVLASPLSTSSSTSDLSTLSELADILLEDLPSESTLLISRDEAHPAEHTHLITVPESQDIADPRGKRAAGVKGMCSLHLWEADTCGTGGKTPRYAAVELKNSAGKVIVRPNRGANGGLGTSIDRTWEVTSQLPWVLLIDGNGKKNNVQFKYGRYSWMSNTKKRGPKDPYCIQGGWDPRIKRCGVFGHTTRRKQMDCFFPCP</sequence>
<feature type="chain" id="PRO_5013244599" evidence="1">
    <location>
        <begin position="21"/>
        <end position="217"/>
    </location>
</feature>
<keyword evidence="1" id="KW-0732">Signal</keyword>
<evidence type="ECO:0000256" key="1">
    <source>
        <dbReference type="SAM" id="SignalP"/>
    </source>
</evidence>
<organism evidence="2 3">
    <name type="scientific">Emergomyces pasteurianus Ep9510</name>
    <dbReference type="NCBI Taxonomy" id="1447872"/>
    <lineage>
        <taxon>Eukaryota</taxon>
        <taxon>Fungi</taxon>
        <taxon>Dikarya</taxon>
        <taxon>Ascomycota</taxon>
        <taxon>Pezizomycotina</taxon>
        <taxon>Eurotiomycetes</taxon>
        <taxon>Eurotiomycetidae</taxon>
        <taxon>Onygenales</taxon>
        <taxon>Ajellomycetaceae</taxon>
        <taxon>Emergomyces</taxon>
    </lineage>
</organism>
<dbReference type="Proteomes" id="UP000182235">
    <property type="component" value="Unassembled WGS sequence"/>
</dbReference>
<name>A0A1J9QFR7_9EURO</name>
<comment type="caution">
    <text evidence="2">The sequence shown here is derived from an EMBL/GenBank/DDBJ whole genome shotgun (WGS) entry which is preliminary data.</text>
</comment>
<dbReference type="OrthoDB" id="21678at2759"/>
<evidence type="ECO:0000313" key="3">
    <source>
        <dbReference type="Proteomes" id="UP000182235"/>
    </source>
</evidence>
<feature type="signal peptide" evidence="1">
    <location>
        <begin position="1"/>
        <end position="20"/>
    </location>
</feature>
<dbReference type="VEuPathDB" id="FungiDB:AJ78_05576"/>
<dbReference type="STRING" id="1447872.A0A1J9QFR7"/>
<proteinExistence type="predicted"/>
<keyword evidence="3" id="KW-1185">Reference proteome</keyword>